<evidence type="ECO:0000313" key="1">
    <source>
        <dbReference type="EMBL" id="NOH14848.1"/>
    </source>
</evidence>
<name>A0A7Y3V515_CLOCO</name>
<protein>
    <submittedName>
        <fullName evidence="1">Uncharacterized protein</fullName>
    </submittedName>
</protein>
<dbReference type="AlphaFoldDB" id="A0A7Y3V515"/>
<gene>
    <name evidence="1" type="ORF">HMJ28_00335</name>
</gene>
<accession>A0A7Y3V515</accession>
<dbReference type="EMBL" id="JABFIF010000001">
    <property type="protein sequence ID" value="NOH14848.1"/>
    <property type="molecule type" value="Genomic_DNA"/>
</dbReference>
<proteinExistence type="predicted"/>
<sequence>MAVDVVEIAQEIYRAAKRLNKSGDKLFSLAREYAEAEQEYRKALGVEIMKLREQKVPVSIVGDVARANVAEIKFNRDLAEFRYKAGRDKAQALQAEISALQTLYKRQEDI</sequence>
<comment type="caution">
    <text evidence="1">The sequence shown here is derived from an EMBL/GenBank/DDBJ whole genome shotgun (WGS) entry which is preliminary data.</text>
</comment>
<dbReference type="RefSeq" id="WP_171302598.1">
    <property type="nucleotide sequence ID" value="NZ_JABFIF010000001.1"/>
</dbReference>
<evidence type="ECO:0000313" key="2">
    <source>
        <dbReference type="Proteomes" id="UP000528432"/>
    </source>
</evidence>
<organism evidence="1 2">
    <name type="scientific">Clostridium cochlearium</name>
    <dbReference type="NCBI Taxonomy" id="1494"/>
    <lineage>
        <taxon>Bacteria</taxon>
        <taxon>Bacillati</taxon>
        <taxon>Bacillota</taxon>
        <taxon>Clostridia</taxon>
        <taxon>Eubacteriales</taxon>
        <taxon>Clostridiaceae</taxon>
        <taxon>Clostridium</taxon>
    </lineage>
</organism>
<dbReference type="Proteomes" id="UP000528432">
    <property type="component" value="Unassembled WGS sequence"/>
</dbReference>
<reference evidence="1 2" key="1">
    <citation type="submission" date="2020-05" db="EMBL/GenBank/DDBJ databases">
        <title>Draft genome sequence of Clostridium cochlearium strain AGROS13 isolated from a sheep dairy farm in New Zealand.</title>
        <authorList>
            <person name="Gupta T.B."/>
            <person name="Jauregui R."/>
            <person name="Risson A.N."/>
            <person name="Brightwell G."/>
            <person name="Maclean P."/>
        </authorList>
    </citation>
    <scope>NUCLEOTIDE SEQUENCE [LARGE SCALE GENOMIC DNA]</scope>
    <source>
        <strain evidence="1 2">AGROS13</strain>
    </source>
</reference>